<protein>
    <recommendedName>
        <fullName evidence="7">Putative NAD(P)H nitroreductase</fullName>
        <ecNumber evidence="7">1.-.-.-</ecNumber>
    </recommendedName>
</protein>
<evidence type="ECO:0000313" key="10">
    <source>
        <dbReference type="EMBL" id="CEA01397.1"/>
    </source>
</evidence>
<dbReference type="PANTHER" id="PTHR43821:SF1">
    <property type="entry name" value="NAD(P)H NITROREDUCTASE YDJA-RELATED"/>
    <property type="match status" value="1"/>
</dbReference>
<keyword evidence="3 7" id="KW-0288">FMN</keyword>
<evidence type="ECO:0000256" key="5">
    <source>
        <dbReference type="ARBA" id="ARBA00023002"/>
    </source>
</evidence>
<evidence type="ECO:0000256" key="1">
    <source>
        <dbReference type="ARBA" id="ARBA00007118"/>
    </source>
</evidence>
<sequence>MALTVREAIKNRRSIKKMNGQTVEEQAIMEVLEDAVWAPNHGMRNPWRFVVAGGERYQKVVTLLRDITLPNWAQLTEQEVTTHMQKFTLAGGVVFVITPEDMRQKQRLEDFAAASAMVQNAQLLALDKGIGTCWKTPVFLDNPKFREAIGAASGERVMCMLQFGHWDELPVARERKPVADITTLFGE</sequence>
<gene>
    <name evidence="10" type="primary">ydjA</name>
    <name evidence="10" type="ORF">BN1050_00894</name>
</gene>
<dbReference type="InterPro" id="IPR029479">
    <property type="entry name" value="Nitroreductase"/>
</dbReference>
<dbReference type="EC" id="1.-.-.-" evidence="7"/>
<reference evidence="10" key="1">
    <citation type="submission" date="2014-07" db="EMBL/GenBank/DDBJ databases">
        <authorList>
            <person name="Urmite Genomes Urmite Genomes"/>
        </authorList>
    </citation>
    <scope>NUCLEOTIDE SEQUENCE</scope>
    <source>
        <strain evidence="10">13S34_air</strain>
    </source>
</reference>
<dbReference type="Gene3D" id="3.40.109.10">
    <property type="entry name" value="NADH Oxidase"/>
    <property type="match status" value="1"/>
</dbReference>
<dbReference type="PANTHER" id="PTHR43821">
    <property type="entry name" value="NAD(P)H NITROREDUCTASE YDJA-RELATED"/>
    <property type="match status" value="1"/>
</dbReference>
<evidence type="ECO:0000256" key="6">
    <source>
        <dbReference type="ARBA" id="ARBA00023027"/>
    </source>
</evidence>
<feature type="binding site" description="in other chain" evidence="8">
    <location>
        <begin position="134"/>
        <end position="136"/>
    </location>
    <ligand>
        <name>FMN</name>
        <dbReference type="ChEBI" id="CHEBI:58210"/>
        <note>ligand shared between dimeric partners</note>
    </ligand>
</feature>
<keyword evidence="4 7" id="KW-0521">NADP</keyword>
<dbReference type="CDD" id="cd02135">
    <property type="entry name" value="YdjA-like"/>
    <property type="match status" value="1"/>
</dbReference>
<evidence type="ECO:0000259" key="9">
    <source>
        <dbReference type="Pfam" id="PF00881"/>
    </source>
</evidence>
<dbReference type="PIRSF" id="PIRSF000232">
    <property type="entry name" value="YdjA"/>
    <property type="match status" value="1"/>
</dbReference>
<feature type="domain" description="Nitroreductase" evidence="9">
    <location>
        <begin position="9"/>
        <end position="165"/>
    </location>
</feature>
<keyword evidence="2 7" id="KW-0285">Flavoprotein</keyword>
<dbReference type="HOGENOM" id="CLU_070764_5_1_9"/>
<evidence type="ECO:0000256" key="7">
    <source>
        <dbReference type="PIRNR" id="PIRNR000232"/>
    </source>
</evidence>
<accession>A0A078M7P1</accession>
<dbReference type="GO" id="GO:0016491">
    <property type="term" value="F:oxidoreductase activity"/>
    <property type="evidence" value="ECO:0007669"/>
    <property type="project" value="UniProtKB-UniRule"/>
</dbReference>
<dbReference type="InterPro" id="IPR052530">
    <property type="entry name" value="NAD(P)H_nitroreductase"/>
</dbReference>
<dbReference type="Pfam" id="PF00881">
    <property type="entry name" value="Nitroreductase"/>
    <property type="match status" value="1"/>
</dbReference>
<dbReference type="SUPFAM" id="SSF55469">
    <property type="entry name" value="FMN-dependent nitroreductase-like"/>
    <property type="match status" value="1"/>
</dbReference>
<dbReference type="EMBL" id="LN483074">
    <property type="protein sequence ID" value="CEA01397.1"/>
    <property type="molecule type" value="Genomic_DNA"/>
</dbReference>
<dbReference type="InterPro" id="IPR026021">
    <property type="entry name" value="YdjA-like"/>
</dbReference>
<evidence type="ECO:0000256" key="2">
    <source>
        <dbReference type="ARBA" id="ARBA00022630"/>
    </source>
</evidence>
<dbReference type="InterPro" id="IPR000415">
    <property type="entry name" value="Nitroreductase-like"/>
</dbReference>
<organism evidence="10">
    <name type="scientific">Metalysinibacillus saudimassiliensis</name>
    <dbReference type="NCBI Taxonomy" id="1461583"/>
    <lineage>
        <taxon>Bacteria</taxon>
        <taxon>Bacillati</taxon>
        <taxon>Bacillota</taxon>
        <taxon>Bacilli</taxon>
        <taxon>Bacillales</taxon>
        <taxon>Caryophanaceae</taxon>
        <taxon>Metalysinibacillus</taxon>
    </lineage>
</organism>
<dbReference type="PATRIC" id="fig|1461583.4.peg.854"/>
<proteinExistence type="inferred from homology"/>
<evidence type="ECO:0000256" key="4">
    <source>
        <dbReference type="ARBA" id="ARBA00022857"/>
    </source>
</evidence>
<feature type="binding site" description="in other chain" evidence="8">
    <location>
        <begin position="12"/>
        <end position="14"/>
    </location>
    <ligand>
        <name>FMN</name>
        <dbReference type="ChEBI" id="CHEBI:58210"/>
        <note>ligand shared between dimeric partners</note>
    </ligand>
</feature>
<evidence type="ECO:0000256" key="8">
    <source>
        <dbReference type="PIRSR" id="PIRSR000232-1"/>
    </source>
</evidence>
<feature type="binding site" evidence="8">
    <location>
        <position position="41"/>
    </location>
    <ligand>
        <name>FMN</name>
        <dbReference type="ChEBI" id="CHEBI:58210"/>
        <note>ligand shared between dimeric partners</note>
    </ligand>
</feature>
<keyword evidence="6 7" id="KW-0520">NAD</keyword>
<comment type="similarity">
    <text evidence="1 7">Belongs to the nitroreductase family.</text>
</comment>
<evidence type="ECO:0000256" key="3">
    <source>
        <dbReference type="ARBA" id="ARBA00022643"/>
    </source>
</evidence>
<keyword evidence="5 7" id="KW-0560">Oxidoreductase</keyword>
<name>A0A078M7P1_9BACL</name>
<comment type="cofactor">
    <cofactor evidence="8">
        <name>FMN</name>
        <dbReference type="ChEBI" id="CHEBI:58210"/>
    </cofactor>
    <text evidence="8">Binds 1 FMN per subunit.</text>
</comment>
<dbReference type="AlphaFoldDB" id="A0A078M7P1"/>